<dbReference type="GO" id="GO:0005874">
    <property type="term" value="C:microtubule"/>
    <property type="evidence" value="ECO:0007669"/>
    <property type="project" value="InterPro"/>
</dbReference>
<dbReference type="PANTHER" id="PTHR21616:SF2">
    <property type="entry name" value="CENTROSOME AND SPINDLE POLE-ASSOCIATED PROTEIN 1"/>
    <property type="match status" value="1"/>
</dbReference>
<feature type="compositionally biased region" description="Basic and acidic residues" evidence="1">
    <location>
        <begin position="184"/>
        <end position="196"/>
    </location>
</feature>
<reference evidence="2" key="2">
    <citation type="submission" date="2025-09" db="UniProtKB">
        <authorList>
            <consortium name="Ensembl"/>
        </authorList>
    </citation>
    <scope>IDENTIFICATION</scope>
</reference>
<dbReference type="AlphaFoldDB" id="A0A8C6XU47"/>
<feature type="region of interest" description="Disordered" evidence="1">
    <location>
        <begin position="164"/>
        <end position="196"/>
    </location>
</feature>
<dbReference type="GO" id="GO:0005813">
    <property type="term" value="C:centrosome"/>
    <property type="evidence" value="ECO:0007669"/>
    <property type="project" value="InterPro"/>
</dbReference>
<name>A0A8C6XU47_NAJNA</name>
<evidence type="ECO:0000256" key="1">
    <source>
        <dbReference type="SAM" id="MobiDB-lite"/>
    </source>
</evidence>
<keyword evidence="3" id="KW-1185">Reference proteome</keyword>
<organism evidence="2 3">
    <name type="scientific">Naja naja</name>
    <name type="common">Indian cobra</name>
    <dbReference type="NCBI Taxonomy" id="35670"/>
    <lineage>
        <taxon>Eukaryota</taxon>
        <taxon>Metazoa</taxon>
        <taxon>Chordata</taxon>
        <taxon>Craniata</taxon>
        <taxon>Vertebrata</taxon>
        <taxon>Euteleostomi</taxon>
        <taxon>Lepidosauria</taxon>
        <taxon>Squamata</taxon>
        <taxon>Bifurcata</taxon>
        <taxon>Unidentata</taxon>
        <taxon>Episquamata</taxon>
        <taxon>Toxicofera</taxon>
        <taxon>Serpentes</taxon>
        <taxon>Colubroidea</taxon>
        <taxon>Elapidae</taxon>
        <taxon>Elapinae</taxon>
        <taxon>Naja</taxon>
    </lineage>
</organism>
<dbReference type="GO" id="GO:0032467">
    <property type="term" value="P:positive regulation of cytokinesis"/>
    <property type="evidence" value="ECO:0007669"/>
    <property type="project" value="InterPro"/>
</dbReference>
<sequence length="248" mass="28918">LKFLTLEYCLHRPLIRNVLYFVDYGLSLPLGEDYEHKKHKLKEELRQDYRQYLSQKRYLTSGEVDPHTQGLSLPICDRRSAKHDTDIHKHNFAVSRIQSELYGPNVSFQKDEESSKKDACTSTDNYDGLSNIRLLLDQQHKQDIEPGFGDSLLNKALDEKLNISSQKQGKLDGKPDNYSQRHHKYEDHDPEINDEMDPRFRYESDYDKKPLRVFHAQRSQGNSPIEQVQTAVPYATGLILGMFEKQGY</sequence>
<proteinExistence type="predicted"/>
<reference evidence="2" key="1">
    <citation type="submission" date="2025-08" db="UniProtKB">
        <authorList>
            <consortium name="Ensembl"/>
        </authorList>
    </citation>
    <scope>IDENTIFICATION</scope>
</reference>
<dbReference type="GeneTree" id="ENSGT00390000015084"/>
<dbReference type="InterPro" id="IPR026708">
    <property type="entry name" value="CSPP1"/>
</dbReference>
<protein>
    <submittedName>
        <fullName evidence="2">Uncharacterized protein</fullName>
    </submittedName>
</protein>
<dbReference type="Ensembl" id="ENSNNAT00000020408.1">
    <property type="protein sequence ID" value="ENSNNAP00000019440.1"/>
    <property type="gene ID" value="ENSNNAG00000012957.1"/>
</dbReference>
<evidence type="ECO:0000313" key="3">
    <source>
        <dbReference type="Proteomes" id="UP000694559"/>
    </source>
</evidence>
<evidence type="ECO:0000313" key="2">
    <source>
        <dbReference type="Ensembl" id="ENSNNAP00000019440.1"/>
    </source>
</evidence>
<dbReference type="GO" id="GO:0000922">
    <property type="term" value="C:spindle pole"/>
    <property type="evidence" value="ECO:0007669"/>
    <property type="project" value="InterPro"/>
</dbReference>
<dbReference type="PANTHER" id="PTHR21616">
    <property type="entry name" value="CENTROSOME SPINDLE POLE ASSOCIATED PROTEIN"/>
    <property type="match status" value="1"/>
</dbReference>
<dbReference type="Proteomes" id="UP000694559">
    <property type="component" value="Unplaced"/>
</dbReference>
<accession>A0A8C6XU47</accession>